<organism evidence="14 15">
    <name type="scientific">Cannabis sativa</name>
    <name type="common">Hemp</name>
    <name type="synonym">Marijuana</name>
    <dbReference type="NCBI Taxonomy" id="3483"/>
    <lineage>
        <taxon>Eukaryota</taxon>
        <taxon>Viridiplantae</taxon>
        <taxon>Streptophyta</taxon>
        <taxon>Embryophyta</taxon>
        <taxon>Tracheophyta</taxon>
        <taxon>Spermatophyta</taxon>
        <taxon>Magnoliopsida</taxon>
        <taxon>eudicotyledons</taxon>
        <taxon>Gunneridae</taxon>
        <taxon>Pentapetalae</taxon>
        <taxon>rosids</taxon>
        <taxon>fabids</taxon>
        <taxon>Rosales</taxon>
        <taxon>Cannabaceae</taxon>
        <taxon>Cannabis</taxon>
    </lineage>
</organism>
<keyword evidence="10" id="KW-0675">Receptor</keyword>
<dbReference type="PANTHER" id="PTHR48061">
    <property type="entry name" value="LEUCINE-RICH REPEAT RECEPTOR PROTEIN KINASE EMS1-LIKE-RELATED"/>
    <property type="match status" value="1"/>
</dbReference>
<evidence type="ECO:0000256" key="2">
    <source>
        <dbReference type="ARBA" id="ARBA00009592"/>
    </source>
</evidence>
<dbReference type="SMART" id="SM00369">
    <property type="entry name" value="LRR_TYP"/>
    <property type="match status" value="6"/>
</dbReference>
<feature type="signal peptide" evidence="12">
    <location>
        <begin position="1"/>
        <end position="26"/>
    </location>
</feature>
<dbReference type="GO" id="GO:0005886">
    <property type="term" value="C:plasma membrane"/>
    <property type="evidence" value="ECO:0007669"/>
    <property type="project" value="UniProtKB-SubCell"/>
</dbReference>
<dbReference type="InterPro" id="IPR003591">
    <property type="entry name" value="Leu-rich_rpt_typical-subtyp"/>
</dbReference>
<dbReference type="InterPro" id="IPR032675">
    <property type="entry name" value="LRR_dom_sf"/>
</dbReference>
<evidence type="ECO:0000256" key="7">
    <source>
        <dbReference type="ARBA" id="ARBA00022737"/>
    </source>
</evidence>
<feature type="chain" id="PRO_5031151669" description="Leucine-rich repeat-containing N-terminal plant-type domain-containing protein" evidence="12">
    <location>
        <begin position="27"/>
        <end position="992"/>
    </location>
</feature>
<dbReference type="Pfam" id="PF13855">
    <property type="entry name" value="LRR_8"/>
    <property type="match status" value="4"/>
</dbReference>
<dbReference type="InterPro" id="IPR046956">
    <property type="entry name" value="RLP23-like"/>
</dbReference>
<evidence type="ECO:0000313" key="15">
    <source>
        <dbReference type="Proteomes" id="UP000596661"/>
    </source>
</evidence>
<dbReference type="Pfam" id="PF00560">
    <property type="entry name" value="LRR_1"/>
    <property type="match status" value="4"/>
</dbReference>
<evidence type="ECO:0000256" key="5">
    <source>
        <dbReference type="ARBA" id="ARBA00022692"/>
    </source>
</evidence>
<evidence type="ECO:0000256" key="8">
    <source>
        <dbReference type="ARBA" id="ARBA00022989"/>
    </source>
</evidence>
<comment type="subcellular location">
    <subcellularLocation>
        <location evidence="1">Cell membrane</location>
        <topology evidence="1">Single-pass type I membrane protein</topology>
    </subcellularLocation>
</comment>
<evidence type="ECO:0000256" key="3">
    <source>
        <dbReference type="ARBA" id="ARBA00022475"/>
    </source>
</evidence>
<keyword evidence="15" id="KW-1185">Reference proteome</keyword>
<evidence type="ECO:0000256" key="12">
    <source>
        <dbReference type="SAM" id="SignalP"/>
    </source>
</evidence>
<dbReference type="FunFam" id="3.80.10.10:FF:000095">
    <property type="entry name" value="LRR receptor-like serine/threonine-protein kinase GSO1"/>
    <property type="match status" value="1"/>
</dbReference>
<evidence type="ECO:0000256" key="10">
    <source>
        <dbReference type="ARBA" id="ARBA00023170"/>
    </source>
</evidence>
<dbReference type="EMBL" id="UZAU01000718">
    <property type="status" value="NOT_ANNOTATED_CDS"/>
    <property type="molecule type" value="Genomic_DNA"/>
</dbReference>
<dbReference type="FunFam" id="3.80.10.10:FF:000041">
    <property type="entry name" value="LRR receptor-like serine/threonine-protein kinase ERECTA"/>
    <property type="match status" value="1"/>
</dbReference>
<evidence type="ECO:0000256" key="9">
    <source>
        <dbReference type="ARBA" id="ARBA00023136"/>
    </source>
</evidence>
<keyword evidence="7" id="KW-0677">Repeat</keyword>
<reference evidence="14" key="2">
    <citation type="submission" date="2021-03" db="UniProtKB">
        <authorList>
            <consortium name="EnsemblPlants"/>
        </authorList>
    </citation>
    <scope>IDENTIFICATION</scope>
</reference>
<dbReference type="AlphaFoldDB" id="A0A803QFI4"/>
<sequence length="992" mass="109626">MRTNSLFTWLYMFSILLGVNVFLVSSQCLDHQQALLLQLRKSLEFDPEISTKLVKWNAQNSDCCHWEGVSCKEGHVVDLNLSNEGISGELGNSSSLFGLQHLNRLDLSCNFFSSMIPTGIGNLKKLNYLNLSSAGFLGQIPSEMSHLRRLITLDLSTTFNYDPTIVLAANELKLENPTLKMLVQNLSMLEELYFDGVNMSTSGSEWCQDLSSSLPNLRVLSFSDCSLSGPFDQSLVKLQSLSVIRLDNNDLLSPVPEFLANFSWLSTLSLHSCQLYGAFPDELFKVPTLMTLDLTDNVLLCGSLPEFPRNNSLQKLMLPFTNFSKELPSSIGNLWNLSTLDLSFCHFSGTIPSSISKLTQLSNLQLSFNNFTGPIPSFNKSKKLTQIDLNHNSLTGEIPSAHFEGLLNLVEIDLEDNFLKGSIPSTLFELPLLKKISLAKNQFNNLEFQTASSSILTTLDLSSNNLEGPFLLSILKLKNLSSLDLSYNKLNGTLQLDIFQELDQLAVLDLSYNNWSVNASVTKFTLKSFPQFEKLTLASCNIRAFPNLLKNQLGMVALDLSNNRIHGEIPNWIWEVGNNTNLAFLNLSHNHLVGMEEPYSLPSSLSLLDLNSNYLGGKIPVVPASIGYVDLSNNNFTSSIPIHFFNDLSSLGFFSISNNSFNGVIPESICSASGLQVLDLSHNKLSGKIPRCLFEIGVSLEVLNLRQNNLRGSIQDAFFPTDCDLKTLDLNGNSIQGKIPKSLANCAALEVLDLGHNNMVGEFPCLLKNTTTLQVLVLRSNNFAGTIGCPNTNGTWEMLQILDLAQNNFSGVIPGQWLKTMQAMMTHNENLQANVNTTNSNVLGFTHLYSVTLNLNQMSILGVYYRYTVTVTSKGQEMKLPKILNIFISIDLSSNNLQGPIPAALGELQALTVLNLSNNAHTGKIPSSIGDLRQLESLDLSRNNLIGSIPTSLEQLTFLSFLNLSYNNLVGRIPMANQFRTFSEDSFVGSFP</sequence>
<dbReference type="EnsemblPlants" id="evm.model.09.241">
    <property type="protein sequence ID" value="cds.evm.model.09.241"/>
    <property type="gene ID" value="evm.TU.09.241"/>
</dbReference>
<gene>
    <name evidence="14" type="primary">LOC115697027</name>
</gene>
<dbReference type="InterPro" id="IPR013210">
    <property type="entry name" value="LRR_N_plant-typ"/>
</dbReference>
<dbReference type="Gene3D" id="3.80.10.10">
    <property type="entry name" value="Ribonuclease Inhibitor"/>
    <property type="match status" value="6"/>
</dbReference>
<reference evidence="14" key="1">
    <citation type="submission" date="2018-11" db="EMBL/GenBank/DDBJ databases">
        <authorList>
            <person name="Grassa J C."/>
        </authorList>
    </citation>
    <scope>NUCLEOTIDE SEQUENCE [LARGE SCALE GENOMIC DNA]</scope>
</reference>
<dbReference type="InterPro" id="IPR001611">
    <property type="entry name" value="Leu-rich_rpt"/>
</dbReference>
<evidence type="ECO:0000256" key="11">
    <source>
        <dbReference type="ARBA" id="ARBA00023180"/>
    </source>
</evidence>
<dbReference type="PANTHER" id="PTHR48061:SF2">
    <property type="entry name" value="RECEPTOR LIKE PROTEIN 30-LIKE"/>
    <property type="match status" value="1"/>
</dbReference>
<proteinExistence type="inferred from homology"/>
<keyword evidence="11" id="KW-0325">Glycoprotein</keyword>
<keyword evidence="9" id="KW-0472">Membrane</keyword>
<dbReference type="PRINTS" id="PR00019">
    <property type="entry name" value="LEURICHRPT"/>
</dbReference>
<dbReference type="PROSITE" id="PS51450">
    <property type="entry name" value="LRR"/>
    <property type="match status" value="2"/>
</dbReference>
<dbReference type="Gramene" id="evm.model.09.241">
    <property type="protein sequence ID" value="cds.evm.model.09.241"/>
    <property type="gene ID" value="evm.TU.09.241"/>
</dbReference>
<protein>
    <recommendedName>
        <fullName evidence="13">Leucine-rich repeat-containing N-terminal plant-type domain-containing protein</fullName>
    </recommendedName>
</protein>
<keyword evidence="8" id="KW-1133">Transmembrane helix</keyword>
<dbReference type="SUPFAM" id="SSF52058">
    <property type="entry name" value="L domain-like"/>
    <property type="match status" value="3"/>
</dbReference>
<feature type="domain" description="Leucine-rich repeat-containing N-terminal plant-type" evidence="13">
    <location>
        <begin position="30"/>
        <end position="71"/>
    </location>
</feature>
<evidence type="ECO:0000256" key="6">
    <source>
        <dbReference type="ARBA" id="ARBA00022729"/>
    </source>
</evidence>
<dbReference type="Pfam" id="PF08263">
    <property type="entry name" value="LRRNT_2"/>
    <property type="match status" value="1"/>
</dbReference>
<keyword evidence="3" id="KW-1003">Cell membrane</keyword>
<keyword evidence="4" id="KW-0433">Leucine-rich repeat</keyword>
<accession>A0A803QFI4</accession>
<evidence type="ECO:0000256" key="4">
    <source>
        <dbReference type="ARBA" id="ARBA00022614"/>
    </source>
</evidence>
<dbReference type="Proteomes" id="UP000596661">
    <property type="component" value="Chromosome 9"/>
</dbReference>
<keyword evidence="6 12" id="KW-0732">Signal</keyword>
<dbReference type="OMA" id="KNNIGWP"/>
<name>A0A803QFI4_CANSA</name>
<comment type="similarity">
    <text evidence="2">Belongs to the RLP family.</text>
</comment>
<evidence type="ECO:0000256" key="1">
    <source>
        <dbReference type="ARBA" id="ARBA00004251"/>
    </source>
</evidence>
<evidence type="ECO:0000259" key="13">
    <source>
        <dbReference type="Pfam" id="PF08263"/>
    </source>
</evidence>
<keyword evidence="5" id="KW-0812">Transmembrane</keyword>
<evidence type="ECO:0000313" key="14">
    <source>
        <dbReference type="EnsemblPlants" id="cds.evm.model.09.241"/>
    </source>
</evidence>